<dbReference type="eggNOG" id="COG3149">
    <property type="taxonomic scope" value="Bacteria"/>
</dbReference>
<evidence type="ECO:0000256" key="3">
    <source>
        <dbReference type="ARBA" id="ARBA00022448"/>
    </source>
</evidence>
<evidence type="ECO:0000256" key="6">
    <source>
        <dbReference type="ARBA" id="ARBA00022692"/>
    </source>
</evidence>
<comment type="function">
    <text evidence="10">Inner membrane component of the type II secretion system required for the energy-dependent secretion of extracellular factors such as proteases and toxins from the periplasm.</text>
</comment>
<evidence type="ECO:0000256" key="1">
    <source>
        <dbReference type="ARBA" id="ARBA00004377"/>
    </source>
</evidence>
<dbReference type="Proteomes" id="UP000004931">
    <property type="component" value="Unassembled WGS sequence"/>
</dbReference>
<dbReference type="SUPFAM" id="SSF103054">
    <property type="entry name" value="General secretion pathway protein M, EpsM"/>
    <property type="match status" value="1"/>
</dbReference>
<dbReference type="GO" id="GO:0005886">
    <property type="term" value="C:plasma membrane"/>
    <property type="evidence" value="ECO:0007669"/>
    <property type="project" value="UniProtKB-SubCell"/>
</dbReference>
<gene>
    <name evidence="12" type="ORF">GP2143_05505</name>
</gene>
<dbReference type="GO" id="GO:0015627">
    <property type="term" value="C:type II protein secretion system complex"/>
    <property type="evidence" value="ECO:0007669"/>
    <property type="project" value="InterPro"/>
</dbReference>
<protein>
    <recommendedName>
        <fullName evidence="10">Type II secretion system protein M</fullName>
        <shortName evidence="10">T2SS protein M</shortName>
    </recommendedName>
    <alternativeName>
        <fullName evidence="10">General secretion pathway protein M</fullName>
    </alternativeName>
</protein>
<dbReference type="GO" id="GO:0015628">
    <property type="term" value="P:protein secretion by the type II secretion system"/>
    <property type="evidence" value="ECO:0007669"/>
    <property type="project" value="InterPro"/>
</dbReference>
<comment type="caution">
    <text evidence="12">The sequence shown here is derived from an EMBL/GenBank/DDBJ whole genome shotgun (WGS) entry which is preliminary data.</text>
</comment>
<dbReference type="EMBL" id="AAVT01000002">
    <property type="protein sequence ID" value="EAW31881.1"/>
    <property type="molecule type" value="Genomic_DNA"/>
</dbReference>
<keyword evidence="6 11" id="KW-0812">Transmembrane</keyword>
<keyword evidence="8 11" id="KW-1133">Transmembrane helix</keyword>
<evidence type="ECO:0000256" key="10">
    <source>
        <dbReference type="PIRNR" id="PIRNR006291"/>
    </source>
</evidence>
<evidence type="ECO:0000256" key="8">
    <source>
        <dbReference type="ARBA" id="ARBA00022989"/>
    </source>
</evidence>
<keyword evidence="9 10" id="KW-0472">Membrane</keyword>
<dbReference type="STRING" id="247633.GP2143_05505"/>
<evidence type="ECO:0000256" key="11">
    <source>
        <dbReference type="SAM" id="Phobius"/>
    </source>
</evidence>
<comment type="subcellular location">
    <subcellularLocation>
        <location evidence="1">Cell inner membrane</location>
        <topology evidence="1">Single-pass membrane protein</topology>
    </subcellularLocation>
</comment>
<evidence type="ECO:0000256" key="5">
    <source>
        <dbReference type="ARBA" id="ARBA00022519"/>
    </source>
</evidence>
<dbReference type="Pfam" id="PF04612">
    <property type="entry name" value="T2SSM"/>
    <property type="match status" value="1"/>
</dbReference>
<keyword evidence="13" id="KW-1185">Reference proteome</keyword>
<keyword evidence="5 10" id="KW-0997">Cell inner membrane</keyword>
<evidence type="ECO:0000256" key="7">
    <source>
        <dbReference type="ARBA" id="ARBA00022927"/>
    </source>
</evidence>
<dbReference type="PIRSF" id="PIRSF006291">
    <property type="entry name" value="GspM"/>
    <property type="match status" value="1"/>
</dbReference>
<keyword evidence="7 10" id="KW-0653">Protein transport</keyword>
<sequence>MNFSIKDSDVLQQFSVRYESLENRDRLAIKLLLGFIVTVIIIFGMILPASNYKASSEAYYRNSLETLTWMQGNKPLIDSVSQRRLVRDSGQSLLGIANKTSKGFNLTFKRYQPVGESGLSLWLENESFNNVILWLERLDKRHGISVDEISVDRDEQDGLVSIRLVLQG</sequence>
<evidence type="ECO:0000313" key="12">
    <source>
        <dbReference type="EMBL" id="EAW31881.1"/>
    </source>
</evidence>
<dbReference type="Gene3D" id="3.30.1360.100">
    <property type="entry name" value="General secretion pathway protein M, EpsM"/>
    <property type="match status" value="1"/>
</dbReference>
<proteinExistence type="inferred from homology"/>
<evidence type="ECO:0000256" key="9">
    <source>
        <dbReference type="ARBA" id="ARBA00023136"/>
    </source>
</evidence>
<accession>A0YBF1</accession>
<evidence type="ECO:0000256" key="4">
    <source>
        <dbReference type="ARBA" id="ARBA00022475"/>
    </source>
</evidence>
<name>A0YBF1_9GAMM</name>
<feature type="transmembrane region" description="Helical" evidence="11">
    <location>
        <begin position="27"/>
        <end position="47"/>
    </location>
</feature>
<evidence type="ECO:0000256" key="2">
    <source>
        <dbReference type="ARBA" id="ARBA00010637"/>
    </source>
</evidence>
<dbReference type="OrthoDB" id="6624834at2"/>
<keyword evidence="3 10" id="KW-0813">Transport</keyword>
<comment type="similarity">
    <text evidence="2 10">Belongs to the GSP M family.</text>
</comment>
<organism evidence="12 13">
    <name type="scientific">marine gamma proteobacterium HTCC2143</name>
    <dbReference type="NCBI Taxonomy" id="247633"/>
    <lineage>
        <taxon>Bacteria</taxon>
        <taxon>Pseudomonadati</taxon>
        <taxon>Pseudomonadota</taxon>
        <taxon>Gammaproteobacteria</taxon>
        <taxon>Cellvibrionales</taxon>
        <taxon>Spongiibacteraceae</taxon>
        <taxon>BD1-7 clade</taxon>
    </lineage>
</organism>
<dbReference type="InterPro" id="IPR007690">
    <property type="entry name" value="T2SS_GspM"/>
</dbReference>
<evidence type="ECO:0000313" key="13">
    <source>
        <dbReference type="Proteomes" id="UP000004931"/>
    </source>
</evidence>
<dbReference type="InterPro" id="IPR023229">
    <property type="entry name" value="T2SS_M_periplasmic_sf"/>
</dbReference>
<keyword evidence="4 10" id="KW-1003">Cell membrane</keyword>
<dbReference type="AlphaFoldDB" id="A0YBF1"/>
<reference evidence="12 13" key="1">
    <citation type="journal article" date="2010" name="J. Bacteriol.">
        <title>Genome sequence of the oligotrophic marine Gammaproteobacterium HTCC2143, isolated from the Oregon Coast.</title>
        <authorList>
            <person name="Oh H.M."/>
            <person name="Kang I."/>
            <person name="Ferriera S."/>
            <person name="Giovannoni S.J."/>
            <person name="Cho J.C."/>
        </authorList>
    </citation>
    <scope>NUCLEOTIDE SEQUENCE [LARGE SCALE GENOMIC DNA]</scope>
    <source>
        <strain evidence="12 13">HTCC2143</strain>
    </source>
</reference>